<dbReference type="PANTHER" id="PTHR34071">
    <property type="entry name" value="5-NITROIMIDAZOLE ANTIBIOTICS RESISTANCE PROTEIN, NIMA-FAMILY-RELATED PROTEIN-RELATED"/>
    <property type="match status" value="1"/>
</dbReference>
<gene>
    <name evidence="1" type="ORF">DLK05_04660</name>
</gene>
<name>A0A434AX85_9BACT</name>
<evidence type="ECO:0000313" key="2">
    <source>
        <dbReference type="Proteomes" id="UP000282985"/>
    </source>
</evidence>
<evidence type="ECO:0000313" key="1">
    <source>
        <dbReference type="EMBL" id="RUT79113.1"/>
    </source>
</evidence>
<dbReference type="Pfam" id="PF12900">
    <property type="entry name" value="Pyridox_ox_2"/>
    <property type="match status" value="1"/>
</dbReference>
<protein>
    <submittedName>
        <fullName evidence="1">Pyridoxamine 5'-phosphate oxidase family protein</fullName>
    </submittedName>
</protein>
<dbReference type="RefSeq" id="WP_127342832.1">
    <property type="nucleotide sequence ID" value="NZ_RJJX01000004.1"/>
</dbReference>
<dbReference type="OrthoDB" id="9794935at2"/>
<dbReference type="Proteomes" id="UP000282985">
    <property type="component" value="Unassembled WGS sequence"/>
</dbReference>
<sequence length="155" mass="17651">MDHKIRKQERKVSDSEAIEILQQGEFGVLSMCTTEKEGYGIPLNYVLHDNAIYFHGAKEGFKLDTLQMNNKVSFCVVGKTRILPDKFSTIYESTIAFGSISEIEGSEKQAALELFLEKYSNDFIPKGKKYINKLYDEVLILKLSIENLTGKARMQ</sequence>
<proteinExistence type="predicted"/>
<dbReference type="InterPro" id="IPR024747">
    <property type="entry name" value="Pyridox_Oxase-rel"/>
</dbReference>
<comment type="caution">
    <text evidence="1">The sequence shown here is derived from an EMBL/GenBank/DDBJ whole genome shotgun (WGS) entry which is preliminary data.</text>
</comment>
<dbReference type="AlphaFoldDB" id="A0A434AX85"/>
<dbReference type="SUPFAM" id="SSF50475">
    <property type="entry name" value="FMN-binding split barrel"/>
    <property type="match status" value="1"/>
</dbReference>
<dbReference type="PANTHER" id="PTHR34071:SF2">
    <property type="entry name" value="FLAVIN-NUCLEOTIDE-BINDING PROTEIN"/>
    <property type="match status" value="1"/>
</dbReference>
<reference evidence="1 2" key="1">
    <citation type="submission" date="2018-11" db="EMBL/GenBank/DDBJ databases">
        <title>Parancylomarina longa gen. nov., sp. nov., isolated from sediments of southern Okinawa.</title>
        <authorList>
            <person name="Fu T."/>
        </authorList>
    </citation>
    <scope>NUCLEOTIDE SEQUENCE [LARGE SCALE GENOMIC DNA]</scope>
    <source>
        <strain evidence="1 2">T3-2 S1-C</strain>
    </source>
</reference>
<keyword evidence="2" id="KW-1185">Reference proteome</keyword>
<organism evidence="1 2">
    <name type="scientific">Ancylomarina longa</name>
    <dbReference type="NCBI Taxonomy" id="2487017"/>
    <lineage>
        <taxon>Bacteria</taxon>
        <taxon>Pseudomonadati</taxon>
        <taxon>Bacteroidota</taxon>
        <taxon>Bacteroidia</taxon>
        <taxon>Marinilabiliales</taxon>
        <taxon>Marinifilaceae</taxon>
        <taxon>Ancylomarina</taxon>
    </lineage>
</organism>
<dbReference type="EMBL" id="RJJX01000004">
    <property type="protein sequence ID" value="RUT79113.1"/>
    <property type="molecule type" value="Genomic_DNA"/>
</dbReference>
<accession>A0A434AX85</accession>
<dbReference type="Gene3D" id="2.30.110.10">
    <property type="entry name" value="Electron Transport, Fmn-binding Protein, Chain A"/>
    <property type="match status" value="1"/>
</dbReference>
<dbReference type="InterPro" id="IPR012349">
    <property type="entry name" value="Split_barrel_FMN-bd"/>
</dbReference>